<dbReference type="EMBL" id="LUKF01000003">
    <property type="protein sequence ID" value="KYG70037.1"/>
    <property type="molecule type" value="Genomic_DNA"/>
</dbReference>
<dbReference type="Proteomes" id="UP000075391">
    <property type="component" value="Unassembled WGS sequence"/>
</dbReference>
<sequence>MNSQQVDEQRGRMILNHFHNYNVKHFPNVYKLDFETLIRTIEAKKGARFFLEGLGMAANAIPMDDEDCEDAMIKLAKLSQGRIPENWNTFIKALSDQAQDIKWDNLVMTVGGEVAEKVADGFAEVGNVTLDTLKSVGTVLPLFVVGALGFFIFNKVK</sequence>
<proteinExistence type="predicted"/>
<name>A0A150WU44_BDEBC</name>
<keyword evidence="1" id="KW-0472">Membrane</keyword>
<keyword evidence="1" id="KW-0812">Transmembrane</keyword>
<organism evidence="2 3">
    <name type="scientific">Bdellovibrio bacteriovorus</name>
    <dbReference type="NCBI Taxonomy" id="959"/>
    <lineage>
        <taxon>Bacteria</taxon>
        <taxon>Pseudomonadati</taxon>
        <taxon>Bdellovibrionota</taxon>
        <taxon>Bdellovibrionia</taxon>
        <taxon>Bdellovibrionales</taxon>
        <taxon>Pseudobdellovibrionaceae</taxon>
        <taxon>Bdellovibrio</taxon>
    </lineage>
</organism>
<evidence type="ECO:0000256" key="1">
    <source>
        <dbReference type="SAM" id="Phobius"/>
    </source>
</evidence>
<reference evidence="2 3" key="1">
    <citation type="submission" date="2016-03" db="EMBL/GenBank/DDBJ databases">
        <authorList>
            <person name="Ploux O."/>
        </authorList>
    </citation>
    <scope>NUCLEOTIDE SEQUENCE [LARGE SCALE GENOMIC DNA]</scope>
    <source>
        <strain evidence="2 3">BER2</strain>
    </source>
</reference>
<gene>
    <name evidence="2" type="ORF">AZI85_15200</name>
</gene>
<protein>
    <submittedName>
        <fullName evidence="2">Uncharacterized protein</fullName>
    </submittedName>
</protein>
<evidence type="ECO:0000313" key="3">
    <source>
        <dbReference type="Proteomes" id="UP000075391"/>
    </source>
</evidence>
<dbReference type="AlphaFoldDB" id="A0A150WU44"/>
<feature type="transmembrane region" description="Helical" evidence="1">
    <location>
        <begin position="135"/>
        <end position="153"/>
    </location>
</feature>
<comment type="caution">
    <text evidence="2">The sequence shown here is derived from an EMBL/GenBank/DDBJ whole genome shotgun (WGS) entry which is preliminary data.</text>
</comment>
<accession>A0A150WU44</accession>
<keyword evidence="1" id="KW-1133">Transmembrane helix</keyword>
<evidence type="ECO:0000313" key="2">
    <source>
        <dbReference type="EMBL" id="KYG70037.1"/>
    </source>
</evidence>